<sequence length="162" mass="18089">MALFKRKPEPVVSARSPSAVAGRAAVGFTGIAASSLERGDFTPYEFQTDTGTWVRLHDMQFVGFDYRVQTPTLTLRFVYNDPEWTPPGARATPVAVLKFRDALVHAWEDDDDLLGTPIDVREQVGDLEYRSSTNEFLLETVSTRLHFTASSLAVHLEPSFPQ</sequence>
<evidence type="ECO:0000313" key="1">
    <source>
        <dbReference type="EMBL" id="KGM08551.1"/>
    </source>
</evidence>
<dbReference type="Proteomes" id="UP000054314">
    <property type="component" value="Unassembled WGS sequence"/>
</dbReference>
<proteinExistence type="predicted"/>
<dbReference type="EMBL" id="AXCZ01000295">
    <property type="protein sequence ID" value="KGM08551.1"/>
    <property type="molecule type" value="Genomic_DNA"/>
</dbReference>
<dbReference type="OrthoDB" id="5187458at2"/>
<reference evidence="1 2" key="1">
    <citation type="submission" date="2013-08" db="EMBL/GenBank/DDBJ databases">
        <title>Genome sequencing of Cellulomonas bogoriensis 69B4.</title>
        <authorList>
            <person name="Chen F."/>
            <person name="Li Y."/>
            <person name="Wang G."/>
        </authorList>
    </citation>
    <scope>NUCLEOTIDE SEQUENCE [LARGE SCALE GENOMIC DNA]</scope>
    <source>
        <strain evidence="1 2">69B4</strain>
    </source>
</reference>
<gene>
    <name evidence="1" type="ORF">N869_10755</name>
</gene>
<dbReference type="AlphaFoldDB" id="A0A0A0BKN2"/>
<comment type="caution">
    <text evidence="1">The sequence shown here is derived from an EMBL/GenBank/DDBJ whole genome shotgun (WGS) entry which is preliminary data.</text>
</comment>
<protein>
    <submittedName>
        <fullName evidence="1">Uncharacterized protein</fullName>
    </submittedName>
</protein>
<organism evidence="1 2">
    <name type="scientific">Cellulomonas bogoriensis 69B4 = DSM 16987</name>
    <dbReference type="NCBI Taxonomy" id="1386082"/>
    <lineage>
        <taxon>Bacteria</taxon>
        <taxon>Bacillati</taxon>
        <taxon>Actinomycetota</taxon>
        <taxon>Actinomycetes</taxon>
        <taxon>Micrococcales</taxon>
        <taxon>Cellulomonadaceae</taxon>
        <taxon>Cellulomonas</taxon>
    </lineage>
</organism>
<evidence type="ECO:0000313" key="2">
    <source>
        <dbReference type="Proteomes" id="UP000054314"/>
    </source>
</evidence>
<name>A0A0A0BKN2_9CELL</name>
<dbReference type="RefSeq" id="WP_052105630.1">
    <property type="nucleotide sequence ID" value="NZ_AXCZ01000295.1"/>
</dbReference>
<keyword evidence="2" id="KW-1185">Reference proteome</keyword>
<accession>A0A0A0BKN2</accession>